<dbReference type="AlphaFoldDB" id="X1FYR1"/>
<dbReference type="PANTHER" id="PTHR21090:SF5">
    <property type="entry name" value="PENTAFUNCTIONAL AROM POLYPEPTIDE"/>
    <property type="match status" value="1"/>
</dbReference>
<protein>
    <recommendedName>
        <fullName evidence="2">Enolpyruvate transferase domain-containing protein</fullName>
    </recommendedName>
</protein>
<dbReference type="SUPFAM" id="SSF55205">
    <property type="entry name" value="EPT/RTPC-like"/>
    <property type="match status" value="1"/>
</dbReference>
<feature type="non-terminal residue" evidence="3">
    <location>
        <position position="249"/>
    </location>
</feature>
<gene>
    <name evidence="3" type="ORF">S03H2_22539</name>
</gene>
<dbReference type="PROSITE" id="PS00885">
    <property type="entry name" value="EPSP_SYNTHASE_2"/>
    <property type="match status" value="1"/>
</dbReference>
<dbReference type="InterPro" id="IPR001986">
    <property type="entry name" value="Enolpyruvate_Tfrase_dom"/>
</dbReference>
<dbReference type="InterPro" id="IPR023193">
    <property type="entry name" value="EPSP_synthase_CS"/>
</dbReference>
<sequence>GNISSQFVSALLLISPLAEEIVKIRLTTPPESKPYLRMTLDCLERFGIRIVSSKDLRQFEAVKQSYKPATYEVEGDWSSASYFLALGALSGEVEVENLNPQSHQGDKIILNFLRDMGASFEIKQNSVIVRKSQLKAIPADLSDCIDLLPTMAVLAAVADGVSEFTGIFRARLKESNRVDAVRKALTRMGIKTIEEKNRLTIAGSSLKGSAIDAKGDHRLAMAFSILGSQAGETIINDAECVAKTYPQFW</sequence>
<comment type="caution">
    <text evidence="3">The sequence shown here is derived from an EMBL/GenBank/DDBJ whole genome shotgun (WGS) entry which is preliminary data.</text>
</comment>
<feature type="domain" description="Enolpyruvate transferase" evidence="2">
    <location>
        <begin position="2"/>
        <end position="249"/>
    </location>
</feature>
<evidence type="ECO:0000313" key="3">
    <source>
        <dbReference type="EMBL" id="GAH37690.1"/>
    </source>
</evidence>
<reference evidence="3" key="1">
    <citation type="journal article" date="2014" name="Front. Microbiol.">
        <title>High frequency of phylogenetically diverse reductive dehalogenase-homologous genes in deep subseafloor sedimentary metagenomes.</title>
        <authorList>
            <person name="Kawai M."/>
            <person name="Futagami T."/>
            <person name="Toyoda A."/>
            <person name="Takaki Y."/>
            <person name="Nishi S."/>
            <person name="Hori S."/>
            <person name="Arai W."/>
            <person name="Tsubouchi T."/>
            <person name="Morono Y."/>
            <person name="Uchiyama I."/>
            <person name="Ito T."/>
            <person name="Fujiyama A."/>
            <person name="Inagaki F."/>
            <person name="Takami H."/>
        </authorList>
    </citation>
    <scope>NUCLEOTIDE SEQUENCE</scope>
    <source>
        <strain evidence="3">Expedition CK06-06</strain>
    </source>
</reference>
<keyword evidence="1" id="KW-0808">Transferase</keyword>
<dbReference type="PANTHER" id="PTHR21090">
    <property type="entry name" value="AROM/DEHYDROQUINATE SYNTHASE"/>
    <property type="match status" value="1"/>
</dbReference>
<dbReference type="Pfam" id="PF00275">
    <property type="entry name" value="EPSP_synthase"/>
    <property type="match status" value="1"/>
</dbReference>
<dbReference type="Gene3D" id="3.65.10.10">
    <property type="entry name" value="Enolpyruvate transferase domain"/>
    <property type="match status" value="2"/>
</dbReference>
<dbReference type="GO" id="GO:0003866">
    <property type="term" value="F:3-phosphoshikimate 1-carboxyvinyltransferase activity"/>
    <property type="evidence" value="ECO:0007669"/>
    <property type="project" value="TreeGrafter"/>
</dbReference>
<dbReference type="GO" id="GO:0009423">
    <property type="term" value="P:chorismate biosynthetic process"/>
    <property type="evidence" value="ECO:0007669"/>
    <property type="project" value="TreeGrafter"/>
</dbReference>
<dbReference type="EMBL" id="BARU01012152">
    <property type="protein sequence ID" value="GAH37690.1"/>
    <property type="molecule type" value="Genomic_DNA"/>
</dbReference>
<dbReference type="InterPro" id="IPR036968">
    <property type="entry name" value="Enolpyruvate_Tfrase_sf"/>
</dbReference>
<proteinExistence type="predicted"/>
<evidence type="ECO:0000256" key="1">
    <source>
        <dbReference type="ARBA" id="ARBA00022679"/>
    </source>
</evidence>
<evidence type="ECO:0000259" key="2">
    <source>
        <dbReference type="Pfam" id="PF00275"/>
    </source>
</evidence>
<name>X1FYR1_9ZZZZ</name>
<accession>X1FYR1</accession>
<organism evidence="3">
    <name type="scientific">marine sediment metagenome</name>
    <dbReference type="NCBI Taxonomy" id="412755"/>
    <lineage>
        <taxon>unclassified sequences</taxon>
        <taxon>metagenomes</taxon>
        <taxon>ecological metagenomes</taxon>
    </lineage>
</organism>
<dbReference type="InterPro" id="IPR013792">
    <property type="entry name" value="RNA3'P_cycl/enolpyr_Trfase_a/b"/>
</dbReference>
<feature type="non-terminal residue" evidence="3">
    <location>
        <position position="1"/>
    </location>
</feature>